<dbReference type="InterPro" id="IPR036249">
    <property type="entry name" value="Thioredoxin-like_sf"/>
</dbReference>
<dbReference type="InterPro" id="IPR010296">
    <property type="entry name" value="DUF899_thioredox"/>
</dbReference>
<name>A0ABT5IFL0_9CAUL</name>
<protein>
    <submittedName>
        <fullName evidence="1">Thioredoxin family protein</fullName>
    </submittedName>
</protein>
<comment type="caution">
    <text evidence="1">The sequence shown here is derived from an EMBL/GenBank/DDBJ whole genome shotgun (WGS) entry which is preliminary data.</text>
</comment>
<dbReference type="RefSeq" id="WP_272740973.1">
    <property type="nucleotide sequence ID" value="NZ_JAQQKW010000004.1"/>
</dbReference>
<evidence type="ECO:0000313" key="1">
    <source>
        <dbReference type="EMBL" id="MDC7694256.1"/>
    </source>
</evidence>
<dbReference type="Proteomes" id="UP001216595">
    <property type="component" value="Unassembled WGS sequence"/>
</dbReference>
<evidence type="ECO:0000313" key="2">
    <source>
        <dbReference type="Proteomes" id="UP001216595"/>
    </source>
</evidence>
<dbReference type="EMBL" id="JAQQKW010000004">
    <property type="protein sequence ID" value="MDC7694256.1"/>
    <property type="molecule type" value="Genomic_DNA"/>
</dbReference>
<sequence length="241" mass="28141">MPRHEIVSHDEWLKCRLDLLVHEKEATKSLEDLARKRRQMPWERVEQEYLFDTASGPRTLAELFEGRSQLIVYHFMFAPDWEQGCKSCSFWADNFNGTTVHLNQRDVTFTAISRAPLSKLLAYRDRMQWSFPWASSGGNAFNYDFHVSFTAEEVASGEVYYNYGVREIGTTDEQGISIFYRDPDTGAVYHTYSSHGRGIDIVNGAYQFLDMTPKGRDEDHFDFSMSWLRRHDQYPPQGETY</sequence>
<gene>
    <name evidence="1" type="ORF">PQU94_08180</name>
</gene>
<reference evidence="1 2" key="1">
    <citation type="submission" date="2023-01" db="EMBL/GenBank/DDBJ databases">
        <title>Novel species of the genus Asticcacaulis isolated from rivers.</title>
        <authorList>
            <person name="Lu H."/>
        </authorList>
    </citation>
    <scope>NUCLEOTIDE SEQUENCE [LARGE SCALE GENOMIC DNA]</scope>
    <source>
        <strain evidence="1 2">DXS10W</strain>
    </source>
</reference>
<proteinExistence type="predicted"/>
<organism evidence="1 2">
    <name type="scientific">Asticcacaulis currens</name>
    <dbReference type="NCBI Taxonomy" id="2984210"/>
    <lineage>
        <taxon>Bacteria</taxon>
        <taxon>Pseudomonadati</taxon>
        <taxon>Pseudomonadota</taxon>
        <taxon>Alphaproteobacteria</taxon>
        <taxon>Caulobacterales</taxon>
        <taxon>Caulobacteraceae</taxon>
        <taxon>Asticcacaulis</taxon>
    </lineage>
</organism>
<dbReference type="SUPFAM" id="SSF52833">
    <property type="entry name" value="Thioredoxin-like"/>
    <property type="match status" value="1"/>
</dbReference>
<dbReference type="Pfam" id="PF05988">
    <property type="entry name" value="DUF899"/>
    <property type="match status" value="1"/>
</dbReference>
<keyword evidence="2" id="KW-1185">Reference proteome</keyword>
<accession>A0ABT5IFL0</accession>